<proteinExistence type="predicted"/>
<dbReference type="InterPro" id="IPR050426">
    <property type="entry name" value="Glycosyltransferase_28"/>
</dbReference>
<dbReference type="EC" id="2.4.-.-" evidence="3"/>
<evidence type="ECO:0000259" key="2">
    <source>
        <dbReference type="Pfam" id="PF06722"/>
    </source>
</evidence>
<evidence type="ECO:0000313" key="4">
    <source>
        <dbReference type="Proteomes" id="UP000007947"/>
    </source>
</evidence>
<reference evidence="3 4" key="1">
    <citation type="submission" date="2011-05" db="EMBL/GenBank/DDBJ databases">
        <title>Whole genome sequence of Microlunatus phosphovorus NM-1.</title>
        <authorList>
            <person name="Hosoyama A."/>
            <person name="Sasaki K."/>
            <person name="Harada T."/>
            <person name="Igarashi R."/>
            <person name="Kawakoshi A."/>
            <person name="Sasagawa M."/>
            <person name="Fukada J."/>
            <person name="Nakamura S."/>
            <person name="Katano Y."/>
            <person name="Hanada S."/>
            <person name="Kamagata Y."/>
            <person name="Nakamura N."/>
            <person name="Yamazaki S."/>
            <person name="Fujita N."/>
        </authorList>
    </citation>
    <scope>NUCLEOTIDE SEQUENCE [LARGE SCALE GENOMIC DNA]</scope>
    <source>
        <strain evidence="4">ATCC 700054 / DSM 10555 / JCM 9379 / NBRC 101784 / NCIMB 13414 / VKM Ac-1990 / NM-1</strain>
    </source>
</reference>
<dbReference type="PANTHER" id="PTHR48050:SF13">
    <property type="entry name" value="STEROL 3-BETA-GLUCOSYLTRANSFERASE UGT80A2"/>
    <property type="match status" value="1"/>
</dbReference>
<dbReference type="KEGG" id="mph:MLP_09340"/>
<evidence type="ECO:0000259" key="1">
    <source>
        <dbReference type="Pfam" id="PF03033"/>
    </source>
</evidence>
<dbReference type="GO" id="GO:0016758">
    <property type="term" value="F:hexosyltransferase activity"/>
    <property type="evidence" value="ECO:0007669"/>
    <property type="project" value="InterPro"/>
</dbReference>
<dbReference type="SUPFAM" id="SSF53756">
    <property type="entry name" value="UDP-Glycosyltransferase/glycogen phosphorylase"/>
    <property type="match status" value="1"/>
</dbReference>
<dbReference type="EMBL" id="AP012204">
    <property type="protein sequence ID" value="BAK33948.1"/>
    <property type="molecule type" value="Genomic_DNA"/>
</dbReference>
<dbReference type="eggNOG" id="COG1819">
    <property type="taxonomic scope" value="Bacteria"/>
</dbReference>
<dbReference type="InterPro" id="IPR002213">
    <property type="entry name" value="UDP_glucos_trans"/>
</dbReference>
<feature type="domain" description="Glycosyltransferase family 28 N-terminal" evidence="1">
    <location>
        <begin position="4"/>
        <end position="134"/>
    </location>
</feature>
<dbReference type="Pfam" id="PF06722">
    <property type="entry name" value="EryCIII-like_C"/>
    <property type="match status" value="1"/>
</dbReference>
<dbReference type="InterPro" id="IPR010610">
    <property type="entry name" value="EryCIII-like_C"/>
</dbReference>
<gene>
    <name evidence="3" type="ordered locus">MLP_09340</name>
</gene>
<dbReference type="PANTHER" id="PTHR48050">
    <property type="entry name" value="STEROL 3-BETA-GLUCOSYLTRANSFERASE"/>
    <property type="match status" value="1"/>
</dbReference>
<dbReference type="HOGENOM" id="CLU_000537_8_0_11"/>
<dbReference type="AlphaFoldDB" id="F5XMM5"/>
<sequence>MRVLIHAFGTEGDVRPFVALATGLTGAGHQSAICTPTGFTDLLTAHKVEHLPMDNAGLELIQTVMPSMRGAADSYQLARRMQAAMRQMMLDEWAAARSWRPDVIVYHPKCLGALHIAERLDLPAFISLPLPFFTPTAAFPIPFIGRWPLGGAANKASYAFNHATMLMYGSMINTFRTDTLGLRRTPRTDALLSRRDGTPVPALYPFSTHLVPRPADYPDHAHITGPWTLDTDPAWTPPADLARFLDAGDAPVYVGFGSMGFLKNAAQRTARIVHALTNHRRRVLLATGWGGLTRYTDAEQVHTIRSVPHDWLFPRTAAVIHHGGSGTTHAGLGAGRPTLICPFIGDQSFWGHRVHDLGAGPGPIPSWKITDARLHPAIDRLLNDCDLRARAQQLGDQLSRENGIHSAVQAIWSEAKT</sequence>
<feature type="domain" description="Erythromycin biosynthesis protein CIII-like C-terminal" evidence="2">
    <location>
        <begin position="300"/>
        <end position="397"/>
    </location>
</feature>
<organism evidence="3 4">
    <name type="scientific">Microlunatus phosphovorus (strain ATCC 700054 / DSM 10555 / JCM 9379 / NBRC 101784 / NCIMB 13414 / VKM Ac-1990 / NM-1)</name>
    <dbReference type="NCBI Taxonomy" id="1032480"/>
    <lineage>
        <taxon>Bacteria</taxon>
        <taxon>Bacillati</taxon>
        <taxon>Actinomycetota</taxon>
        <taxon>Actinomycetes</taxon>
        <taxon>Propionibacteriales</taxon>
        <taxon>Propionibacteriaceae</taxon>
        <taxon>Microlunatus</taxon>
    </lineage>
</organism>
<keyword evidence="4" id="KW-1185">Reference proteome</keyword>
<dbReference type="FunFam" id="3.40.50.2000:FF:000009">
    <property type="entry name" value="Sterol 3-beta-glucosyltransferase UGT80A2"/>
    <property type="match status" value="1"/>
</dbReference>
<dbReference type="CDD" id="cd03784">
    <property type="entry name" value="GT1_Gtf-like"/>
    <property type="match status" value="1"/>
</dbReference>
<protein>
    <submittedName>
        <fullName evidence="3">Putative glycosyltransferase</fullName>
        <ecNumber evidence="3">2.4.-.-</ecNumber>
    </submittedName>
</protein>
<dbReference type="GO" id="GO:0005975">
    <property type="term" value="P:carbohydrate metabolic process"/>
    <property type="evidence" value="ECO:0007669"/>
    <property type="project" value="InterPro"/>
</dbReference>
<evidence type="ECO:0000313" key="3">
    <source>
        <dbReference type="EMBL" id="BAK33948.1"/>
    </source>
</evidence>
<dbReference type="GO" id="GO:0033072">
    <property type="term" value="P:vancomycin biosynthetic process"/>
    <property type="evidence" value="ECO:0007669"/>
    <property type="project" value="UniProtKB-ARBA"/>
</dbReference>
<dbReference type="GO" id="GO:0008194">
    <property type="term" value="F:UDP-glycosyltransferase activity"/>
    <property type="evidence" value="ECO:0007669"/>
    <property type="project" value="InterPro"/>
</dbReference>
<dbReference type="Gene3D" id="3.40.50.2000">
    <property type="entry name" value="Glycogen Phosphorylase B"/>
    <property type="match status" value="2"/>
</dbReference>
<name>F5XMM5_MICPN</name>
<dbReference type="Pfam" id="PF03033">
    <property type="entry name" value="Glyco_transf_28"/>
    <property type="match status" value="1"/>
</dbReference>
<dbReference type="InterPro" id="IPR004276">
    <property type="entry name" value="GlycoTrans_28_N"/>
</dbReference>
<keyword evidence="3" id="KW-0808">Transferase</keyword>
<dbReference type="RefSeq" id="WP_013861833.1">
    <property type="nucleotide sequence ID" value="NC_015635.1"/>
</dbReference>
<dbReference type="STRING" id="1032480.MLP_09340"/>
<dbReference type="Proteomes" id="UP000007947">
    <property type="component" value="Chromosome"/>
</dbReference>
<accession>F5XMM5</accession>
<keyword evidence="3" id="KW-0328">Glycosyltransferase</keyword>